<dbReference type="Gene3D" id="2.10.10.80">
    <property type="match status" value="1"/>
</dbReference>
<dbReference type="EMBL" id="CP047344">
    <property type="protein sequence ID" value="QIF94008.1"/>
    <property type="molecule type" value="Genomic_DNA"/>
</dbReference>
<dbReference type="Gene3D" id="1.10.10.10">
    <property type="entry name" value="Winged helix-like DNA-binding domain superfamily/Winged helix DNA-binding domain"/>
    <property type="match status" value="1"/>
</dbReference>
<dbReference type="PROSITE" id="PS51688">
    <property type="entry name" value="ICA"/>
    <property type="match status" value="1"/>
</dbReference>
<evidence type="ECO:0000259" key="1">
    <source>
        <dbReference type="PROSITE" id="PS51688"/>
    </source>
</evidence>
<dbReference type="InterPro" id="IPR036388">
    <property type="entry name" value="WH-like_DNA-bd_sf"/>
</dbReference>
<organism evidence="2 3">
    <name type="scientific">Proteus vulgaris</name>
    <dbReference type="NCBI Taxonomy" id="585"/>
    <lineage>
        <taxon>Bacteria</taxon>
        <taxon>Pseudomonadati</taxon>
        <taxon>Pseudomonadota</taxon>
        <taxon>Gammaproteobacteria</taxon>
        <taxon>Enterobacterales</taxon>
        <taxon>Morganellaceae</taxon>
        <taxon>Proteus</taxon>
    </lineage>
</organism>
<name>A0A6G6SH12_PROVU</name>
<dbReference type="InterPro" id="IPR030392">
    <property type="entry name" value="S74_ICA"/>
</dbReference>
<keyword evidence="3" id="KW-1185">Reference proteome</keyword>
<feature type="domain" description="Peptidase S74" evidence="1">
    <location>
        <begin position="449"/>
        <end position="537"/>
    </location>
</feature>
<evidence type="ECO:0000313" key="2">
    <source>
        <dbReference type="EMBL" id="QIF94008.1"/>
    </source>
</evidence>
<dbReference type="AlphaFoldDB" id="A0A6G6SH12"/>
<evidence type="ECO:0000313" key="3">
    <source>
        <dbReference type="Proteomes" id="UP000503287"/>
    </source>
</evidence>
<dbReference type="Pfam" id="PF18668">
    <property type="entry name" value="Tail_spike_N"/>
    <property type="match status" value="1"/>
</dbReference>
<sequence>MSTIPTQNPVPSEAPSDLKYNSGKIDEFVTSMKNKYIDRFGQEHFTIEGLRWIAQQAISQFGYITLDSFQKGAEITLPNQVLRDEATGEYYRWDGKLPKVVPVDSTPDSSGGIGAGKWLGVGDASLRHDLSVNGGVNLVNGAAKITGDDFTGHISAKGVSSLSKYGQVVVGDHPFGNVGNDWPSPTSKRDAVTISRKISNNLTDCHAVSDKTIIDTPSDAGTYGAVDVTTILRGSHTQDHLAAFQDRIKYEGDGVLDQSWGMIMWPSSTGRGTIKNRTGLMIRGVNTTTSVVNNNIAIDIDPRICTDANVGVLVKNGKSTNSRAISYSSLQDTSGYSFNSSKLGVFYQSGVAGFGIDPFNIQSPSALNIKGYDSEVVLSIGTDNANGGFISSRGNSRVTILSNGNIVGVFHESSANNAFSPGVDGSQPLGLSNRRWSTIYSSTGAISTSDKRLKEEIRSISNTEKRVSHKLRDLICIYKLKSDKTNKQHVGVIAQDVIAAFLSEGLDANDYGIISYDNDVYGVRYDELSMFMISTII</sequence>
<dbReference type="Pfam" id="PF13884">
    <property type="entry name" value="Peptidase_S74"/>
    <property type="match status" value="1"/>
</dbReference>
<dbReference type="InterPro" id="IPR040775">
    <property type="entry name" value="Tail_spike_N"/>
</dbReference>
<protein>
    <recommendedName>
        <fullName evidence="1">Peptidase S74 domain-containing protein</fullName>
    </recommendedName>
</protein>
<reference evidence="2 3" key="1">
    <citation type="submission" date="2020-01" db="EMBL/GenBank/DDBJ databases">
        <title>The genomic epidemiology of tigecycline resistance gene tet(X) variants in a swine farm in China.</title>
        <authorList>
            <person name="Peng K."/>
            <person name="Li R."/>
        </authorList>
    </citation>
    <scope>NUCLEOTIDE SEQUENCE [LARGE SCALE GENOMIC DNA]</scope>
    <source>
        <strain evidence="2 3">ZN3</strain>
    </source>
</reference>
<dbReference type="Proteomes" id="UP000503287">
    <property type="component" value="Chromosome"/>
</dbReference>
<dbReference type="RefSeq" id="WP_164526284.1">
    <property type="nucleotide sequence ID" value="NZ_CP047344.1"/>
</dbReference>
<proteinExistence type="predicted"/>
<accession>A0A6G6SH12</accession>
<gene>
    <name evidence="2" type="ORF">GTH24_08925</name>
</gene>